<comment type="function">
    <text evidence="2">May mediate accelerated ATP-independent bidirectional transbilayer migration of phospholipids upon binding calcium ions that results in a loss of phospholipid asymmetry in the plasma membrane.</text>
</comment>
<proteinExistence type="inferred from homology"/>
<comment type="similarity">
    <text evidence="1 2">Belongs to the phospholipid scramblase family.</text>
</comment>
<evidence type="ECO:0000256" key="2">
    <source>
        <dbReference type="RuleBase" id="RU363116"/>
    </source>
</evidence>
<keyword evidence="2" id="KW-0449">Lipoprotein</keyword>
<evidence type="ECO:0000256" key="1">
    <source>
        <dbReference type="ARBA" id="ARBA00005350"/>
    </source>
</evidence>
<organism evidence="4 5">
    <name type="scientific">Allacma fusca</name>
    <dbReference type="NCBI Taxonomy" id="39272"/>
    <lineage>
        <taxon>Eukaryota</taxon>
        <taxon>Metazoa</taxon>
        <taxon>Ecdysozoa</taxon>
        <taxon>Arthropoda</taxon>
        <taxon>Hexapoda</taxon>
        <taxon>Collembola</taxon>
        <taxon>Symphypleona</taxon>
        <taxon>Sminthuridae</taxon>
        <taxon>Allacma</taxon>
    </lineage>
</organism>
<comment type="cofactor">
    <cofactor evidence="2">
        <name>Ca(2+)</name>
        <dbReference type="ChEBI" id="CHEBI:29108"/>
    </cofactor>
</comment>
<keyword evidence="2" id="KW-0106">Calcium</keyword>
<evidence type="ECO:0000313" key="5">
    <source>
        <dbReference type="Proteomes" id="UP000708208"/>
    </source>
</evidence>
<feature type="region of interest" description="Disordered" evidence="3">
    <location>
        <begin position="1"/>
        <end position="42"/>
    </location>
</feature>
<comment type="caution">
    <text evidence="4">The sequence shown here is derived from an EMBL/GenBank/DDBJ whole genome shotgun (WGS) entry which is preliminary data.</text>
</comment>
<keyword evidence="5" id="KW-1185">Reference proteome</keyword>
<dbReference type="PANTHER" id="PTHR23248:SF9">
    <property type="entry name" value="PHOSPHOLIPID SCRAMBLASE"/>
    <property type="match status" value="1"/>
</dbReference>
<dbReference type="InterPro" id="IPR005552">
    <property type="entry name" value="Scramblase"/>
</dbReference>
<accession>A0A8J2LJP2</accession>
<dbReference type="PANTHER" id="PTHR23248">
    <property type="entry name" value="PHOSPHOLIPID SCRAMBLASE-RELATED"/>
    <property type="match status" value="1"/>
</dbReference>
<dbReference type="EMBL" id="CAJVCH010571154">
    <property type="protein sequence ID" value="CAG7836778.1"/>
    <property type="molecule type" value="Genomic_DNA"/>
</dbReference>
<gene>
    <name evidence="4" type="ORF">AFUS01_LOCUS45983</name>
</gene>
<dbReference type="Proteomes" id="UP000708208">
    <property type="component" value="Unassembled WGS sequence"/>
</dbReference>
<evidence type="ECO:0000256" key="3">
    <source>
        <dbReference type="SAM" id="MobiDB-lite"/>
    </source>
</evidence>
<dbReference type="GO" id="GO:0017128">
    <property type="term" value="F:phospholipid scramblase activity"/>
    <property type="evidence" value="ECO:0007669"/>
    <property type="project" value="InterPro"/>
</dbReference>
<evidence type="ECO:0000313" key="4">
    <source>
        <dbReference type="EMBL" id="CAG7836778.1"/>
    </source>
</evidence>
<dbReference type="GO" id="GO:0005886">
    <property type="term" value="C:plasma membrane"/>
    <property type="evidence" value="ECO:0007669"/>
    <property type="project" value="TreeGrafter"/>
</dbReference>
<feature type="non-terminal residue" evidence="4">
    <location>
        <position position="1"/>
    </location>
</feature>
<reference evidence="4" key="1">
    <citation type="submission" date="2021-06" db="EMBL/GenBank/DDBJ databases">
        <authorList>
            <person name="Hodson N. C."/>
            <person name="Mongue J. A."/>
            <person name="Jaron S. K."/>
        </authorList>
    </citation>
    <scope>NUCLEOTIDE SEQUENCE</scope>
</reference>
<name>A0A8J2LJP2_9HEXA</name>
<keyword evidence="2" id="KW-0564">Palmitate</keyword>
<dbReference type="AlphaFoldDB" id="A0A8J2LJP2"/>
<dbReference type="Pfam" id="PF03803">
    <property type="entry name" value="Scramblase"/>
    <property type="match status" value="1"/>
</dbReference>
<sequence>MLGTPGIISNSKIPAPENPALVTSTEPPQIQGQTGGTGRIPPYPNIHSVSSPILSDYPVGVTALSETPVLYIEGEETLNNNDHGKLYTYRIVDAFGRFLYKAEEHSSRRGSSRPFDVFIIDAKKQHIFRICRRSSCSLCFLGSKCYGNNVEVYKTNGELLGEVKQVWSYGLSFEILDGKGDVIMRIEGPKKVNCVCPSIRSHEPMNILSIEPDNPSMTAQV</sequence>
<protein>
    <recommendedName>
        <fullName evidence="2">Phospholipid scramblase</fullName>
    </recommendedName>
</protein>